<accession>H1FUQ2</accession>
<gene>
    <name evidence="14" type="ORF">SMGD1_2874</name>
</gene>
<dbReference type="STRING" id="929558.SMGD1_2874"/>
<dbReference type="OrthoDB" id="9760168at2"/>
<protein>
    <submittedName>
        <fullName evidence="14">Type I secretion system, ATPase</fullName>
    </submittedName>
</protein>
<evidence type="ECO:0000256" key="5">
    <source>
        <dbReference type="ARBA" id="ARBA00022741"/>
    </source>
</evidence>
<keyword evidence="15" id="KW-1185">Reference proteome</keyword>
<keyword evidence="2" id="KW-0813">Transport</keyword>
<dbReference type="PROSITE" id="PS50893">
    <property type="entry name" value="ABC_TRANSPORTER_2"/>
    <property type="match status" value="1"/>
</dbReference>
<feature type="domain" description="Peptidase C39" evidence="13">
    <location>
        <begin position="5"/>
        <end position="143"/>
    </location>
</feature>
<dbReference type="InterPro" id="IPR039421">
    <property type="entry name" value="Type_1_exporter"/>
</dbReference>
<evidence type="ECO:0000313" key="15">
    <source>
        <dbReference type="Proteomes" id="UP000006431"/>
    </source>
</evidence>
<dbReference type="PROSITE" id="PS50990">
    <property type="entry name" value="PEPTIDASE_C39"/>
    <property type="match status" value="1"/>
</dbReference>
<organism evidence="14 15">
    <name type="scientific">Sulfurimonas gotlandica (strain DSM 19862 / JCM 16533 / GD1)</name>
    <dbReference type="NCBI Taxonomy" id="929558"/>
    <lineage>
        <taxon>Bacteria</taxon>
        <taxon>Pseudomonadati</taxon>
        <taxon>Campylobacterota</taxon>
        <taxon>Epsilonproteobacteria</taxon>
        <taxon>Campylobacterales</taxon>
        <taxon>Sulfurimonadaceae</taxon>
        <taxon>Sulfurimonas</taxon>
    </lineage>
</organism>
<dbReference type="Gene3D" id="1.20.1560.10">
    <property type="entry name" value="ABC transporter type 1, transmembrane domain"/>
    <property type="match status" value="1"/>
</dbReference>
<evidence type="ECO:0000259" key="13">
    <source>
        <dbReference type="PROSITE" id="PS50990"/>
    </source>
</evidence>
<dbReference type="InterPro" id="IPR036640">
    <property type="entry name" value="ABC1_TM_sf"/>
</dbReference>
<evidence type="ECO:0000256" key="1">
    <source>
        <dbReference type="ARBA" id="ARBA00004651"/>
    </source>
</evidence>
<proteinExistence type="predicted"/>
<reference evidence="14 15" key="1">
    <citation type="journal article" date="2012" name="Proc. Natl. Acad. Sci. U.S.A.">
        <title>Genome and physiology of a model Epsilonproteobacterium responsible for sulfide detoxification in marine oxygen depletion zones.</title>
        <authorList>
            <person name="Grote J."/>
            <person name="Schott T."/>
            <person name="Bruckner C.G."/>
            <person name="Glockner F.O."/>
            <person name="Jost G."/>
            <person name="Teeling H."/>
            <person name="Labrenz M."/>
            <person name="Jurgens K."/>
        </authorList>
    </citation>
    <scope>NUCLEOTIDE SEQUENCE [LARGE SCALE GENOMIC DNA]</scope>
    <source>
        <strain evidence="14 15">GD1</strain>
    </source>
</reference>
<evidence type="ECO:0000256" key="4">
    <source>
        <dbReference type="ARBA" id="ARBA00022692"/>
    </source>
</evidence>
<evidence type="ECO:0000256" key="7">
    <source>
        <dbReference type="ARBA" id="ARBA00022840"/>
    </source>
</evidence>
<keyword evidence="6" id="KW-0378">Hydrolase</keyword>
<keyword evidence="8 10" id="KW-1133">Transmembrane helix</keyword>
<dbReference type="GO" id="GO:0006508">
    <property type="term" value="P:proteolysis"/>
    <property type="evidence" value="ECO:0007669"/>
    <property type="project" value="InterPro"/>
</dbReference>
<dbReference type="eggNOG" id="COG2274">
    <property type="taxonomic scope" value="Bacteria"/>
</dbReference>
<dbReference type="SMART" id="SM00382">
    <property type="entry name" value="AAA"/>
    <property type="match status" value="1"/>
</dbReference>
<comment type="caution">
    <text evidence="14">The sequence shown here is derived from an EMBL/GenBank/DDBJ whole genome shotgun (WGS) entry which is preliminary data.</text>
</comment>
<dbReference type="FunFam" id="3.40.50.300:FF:000299">
    <property type="entry name" value="ABC transporter ATP-binding protein/permease"/>
    <property type="match status" value="1"/>
</dbReference>
<keyword evidence="9 10" id="KW-0472">Membrane</keyword>
<evidence type="ECO:0000256" key="6">
    <source>
        <dbReference type="ARBA" id="ARBA00022801"/>
    </source>
</evidence>
<keyword evidence="4 10" id="KW-0812">Transmembrane</keyword>
<dbReference type="HOGENOM" id="CLU_000604_95_6_7"/>
<dbReference type="CDD" id="cd03245">
    <property type="entry name" value="ABCC_bacteriocin_exporters"/>
    <property type="match status" value="1"/>
</dbReference>
<dbReference type="NCBIfam" id="TIGR03375">
    <property type="entry name" value="type_I_sec_LssB"/>
    <property type="match status" value="1"/>
</dbReference>
<dbReference type="Proteomes" id="UP000006431">
    <property type="component" value="Unassembled WGS sequence"/>
</dbReference>
<dbReference type="PANTHER" id="PTHR43394">
    <property type="entry name" value="ATP-DEPENDENT PERMEASE MDL1, MITOCHONDRIAL"/>
    <property type="match status" value="1"/>
</dbReference>
<keyword evidence="7" id="KW-0067">ATP-binding</keyword>
<feature type="transmembrane region" description="Helical" evidence="10">
    <location>
        <begin position="213"/>
        <end position="233"/>
    </location>
</feature>
<keyword evidence="5" id="KW-0547">Nucleotide-binding</keyword>
<dbReference type="InterPro" id="IPR027417">
    <property type="entry name" value="P-loop_NTPase"/>
</dbReference>
<dbReference type="PANTHER" id="PTHR43394:SF1">
    <property type="entry name" value="ATP-BINDING CASSETTE SUB-FAMILY B MEMBER 10, MITOCHONDRIAL"/>
    <property type="match status" value="1"/>
</dbReference>
<dbReference type="Pfam" id="PF00664">
    <property type="entry name" value="ABC_membrane"/>
    <property type="match status" value="1"/>
</dbReference>
<dbReference type="RefSeq" id="WP_008337192.1">
    <property type="nucleotide sequence ID" value="NZ_AFRZ01000001.1"/>
</dbReference>
<feature type="transmembrane region" description="Helical" evidence="10">
    <location>
        <begin position="313"/>
        <end position="332"/>
    </location>
</feature>
<dbReference type="SUPFAM" id="SSF52540">
    <property type="entry name" value="P-loop containing nucleoside triphosphate hydrolases"/>
    <property type="match status" value="1"/>
</dbReference>
<feature type="domain" description="ABC transmembrane type-1" evidence="12">
    <location>
        <begin position="179"/>
        <end position="457"/>
    </location>
</feature>
<dbReference type="CDD" id="cd18587">
    <property type="entry name" value="ABC_6TM_LapB_like"/>
    <property type="match status" value="1"/>
</dbReference>
<evidence type="ECO:0000256" key="9">
    <source>
        <dbReference type="ARBA" id="ARBA00023136"/>
    </source>
</evidence>
<evidence type="ECO:0000256" key="3">
    <source>
        <dbReference type="ARBA" id="ARBA00022475"/>
    </source>
</evidence>
<feature type="transmembrane region" description="Helical" evidence="10">
    <location>
        <begin position="400"/>
        <end position="422"/>
    </location>
</feature>
<dbReference type="InterPro" id="IPR003593">
    <property type="entry name" value="AAA+_ATPase"/>
</dbReference>
<evidence type="ECO:0000313" key="14">
    <source>
        <dbReference type="EMBL" id="EHP31396.1"/>
    </source>
</evidence>
<dbReference type="Gene3D" id="3.90.70.10">
    <property type="entry name" value="Cysteine proteinases"/>
    <property type="match status" value="1"/>
</dbReference>
<feature type="transmembrane region" description="Helical" evidence="10">
    <location>
        <begin position="285"/>
        <end position="307"/>
    </location>
</feature>
<sequence>MSSLNRDFKDPILECLVIFTKLYNRPFSAEALVADLPVEPGRSIPKLFSLDSREAKSAFFRAAQRAGFSSKLVNYSFKDISPLLLPVILILKGDKEAENACILTEISPDRKYARIILPELDGGENWVEVDTLEEEYINFAFLIKPDHSYKDAHKRILKHEKHHWFWGTLGYSKGVYSDVIIASFLINIFVMASPIFTLNIYDRVVPNNAIDTMWVFATGIIVIYVFDMVLKFLRSYFLENAAKKSDIIMSSIIFERVLNLKIASKPASVGSFASNLKDFDSIRGFFTASSIAALIDLPFSIIFLFIVYVIGGWLVAIPMVSGLVIVIYSLIVEKPMRRSVESTYEASALKNAVLIESLSALETIKALGISGQSQWKWEEAAGGVAQKGLKSKILSNSISTFVNFIVQMNTVSIIIGGVYAIGDKSLSMGGLIAVVMLSSRMLAPLGQVASLIANLQQTKTAYDAIDGIMHLDVEREDAKKFVQRPSFKGKIEFQHVSLIYPNTDKKVLDDVSFTINPGESVGIIGTNGSGKTSIEKLILGLYEPTEGSILIDGIDIQQIDPADLRENISYVPQDVVLFRGTLKDNIILRAPDANDQQILEVAKLSGLDHFVNIHPMGFDMPVGERGDGLSGGQKQSISIARAFIHPAPIVLLDEPTNSMDSTHEGHFIRAMKVYRKNKTMILISHKNNLLPLTDRLILLAQGKVILDDTRASVIEQLSRPKKAVS</sequence>
<evidence type="ECO:0000259" key="12">
    <source>
        <dbReference type="PROSITE" id="PS50929"/>
    </source>
</evidence>
<dbReference type="Pfam" id="PF00005">
    <property type="entry name" value="ABC_tran"/>
    <property type="match status" value="1"/>
</dbReference>
<dbReference type="EMBL" id="AFRZ01000001">
    <property type="protein sequence ID" value="EHP31396.1"/>
    <property type="molecule type" value="Genomic_DNA"/>
</dbReference>
<dbReference type="GO" id="GO:0005886">
    <property type="term" value="C:plasma membrane"/>
    <property type="evidence" value="ECO:0007669"/>
    <property type="project" value="UniProtKB-SubCell"/>
</dbReference>
<dbReference type="InterPro" id="IPR005074">
    <property type="entry name" value="Peptidase_C39"/>
</dbReference>
<feature type="transmembrane region" description="Helical" evidence="10">
    <location>
        <begin position="179"/>
        <end position="201"/>
    </location>
</feature>
<dbReference type="AlphaFoldDB" id="B6BJZ2"/>
<dbReference type="GO" id="GO:0016887">
    <property type="term" value="F:ATP hydrolysis activity"/>
    <property type="evidence" value="ECO:0007669"/>
    <property type="project" value="InterPro"/>
</dbReference>
<dbReference type="PATRIC" id="fig|929558.5.peg.2864"/>
<evidence type="ECO:0000256" key="10">
    <source>
        <dbReference type="SAM" id="Phobius"/>
    </source>
</evidence>
<comment type="subcellular location">
    <subcellularLocation>
        <location evidence="1">Cell membrane</location>
        <topology evidence="1">Multi-pass membrane protein</topology>
    </subcellularLocation>
</comment>
<evidence type="ECO:0000259" key="11">
    <source>
        <dbReference type="PROSITE" id="PS50893"/>
    </source>
</evidence>
<dbReference type="GO" id="GO:0015421">
    <property type="term" value="F:ABC-type oligopeptide transporter activity"/>
    <property type="evidence" value="ECO:0007669"/>
    <property type="project" value="TreeGrafter"/>
</dbReference>
<keyword evidence="3" id="KW-1003">Cell membrane</keyword>
<accession>B6BJZ2</accession>
<dbReference type="InterPro" id="IPR017750">
    <property type="entry name" value="ATPase_T1SS"/>
</dbReference>
<feature type="domain" description="ABC transporter" evidence="11">
    <location>
        <begin position="491"/>
        <end position="725"/>
    </location>
</feature>
<evidence type="ECO:0000256" key="2">
    <source>
        <dbReference type="ARBA" id="ARBA00022448"/>
    </source>
</evidence>
<dbReference type="PROSITE" id="PS50929">
    <property type="entry name" value="ABC_TM1F"/>
    <property type="match status" value="1"/>
</dbReference>
<evidence type="ECO:0000256" key="8">
    <source>
        <dbReference type="ARBA" id="ARBA00022989"/>
    </source>
</evidence>
<dbReference type="GO" id="GO:0005524">
    <property type="term" value="F:ATP binding"/>
    <property type="evidence" value="ECO:0007669"/>
    <property type="project" value="UniProtKB-KW"/>
</dbReference>
<dbReference type="InterPro" id="IPR011527">
    <property type="entry name" value="ABC1_TM_dom"/>
</dbReference>
<dbReference type="GO" id="GO:0008233">
    <property type="term" value="F:peptidase activity"/>
    <property type="evidence" value="ECO:0007669"/>
    <property type="project" value="InterPro"/>
</dbReference>
<dbReference type="Gene3D" id="3.40.50.300">
    <property type="entry name" value="P-loop containing nucleotide triphosphate hydrolases"/>
    <property type="match status" value="1"/>
</dbReference>
<name>B6BJZ2_SULGG</name>
<dbReference type="SUPFAM" id="SSF90123">
    <property type="entry name" value="ABC transporter transmembrane region"/>
    <property type="match status" value="1"/>
</dbReference>
<dbReference type="InterPro" id="IPR003439">
    <property type="entry name" value="ABC_transporter-like_ATP-bd"/>
</dbReference>